<keyword evidence="11 12" id="KW-0998">Cell outer membrane</keyword>
<evidence type="ECO:0000313" key="18">
    <source>
        <dbReference type="Proteomes" id="UP000562027"/>
    </source>
</evidence>
<evidence type="ECO:0000256" key="1">
    <source>
        <dbReference type="ARBA" id="ARBA00004571"/>
    </source>
</evidence>
<keyword evidence="3 12" id="KW-0813">Transport</keyword>
<evidence type="ECO:0000256" key="14">
    <source>
        <dbReference type="SAM" id="MobiDB-lite"/>
    </source>
</evidence>
<feature type="chain" id="PRO_5033059573" evidence="15">
    <location>
        <begin position="35"/>
        <end position="822"/>
    </location>
</feature>
<keyword evidence="5" id="KW-0410">Iron transport</keyword>
<evidence type="ECO:0000256" key="15">
    <source>
        <dbReference type="SAM" id="SignalP"/>
    </source>
</evidence>
<dbReference type="Pfam" id="PF07715">
    <property type="entry name" value="Plug"/>
    <property type="match status" value="1"/>
</dbReference>
<dbReference type="GO" id="GO:0038023">
    <property type="term" value="F:signaling receptor activity"/>
    <property type="evidence" value="ECO:0007669"/>
    <property type="project" value="InterPro"/>
</dbReference>
<dbReference type="RefSeq" id="WP_184303974.1">
    <property type="nucleotide sequence ID" value="NZ_JACHLP010000011.1"/>
</dbReference>
<dbReference type="InterPro" id="IPR037066">
    <property type="entry name" value="Plug_dom_sf"/>
</dbReference>
<feature type="signal peptide" evidence="15">
    <location>
        <begin position="1"/>
        <end position="34"/>
    </location>
</feature>
<keyword evidence="4 12" id="KW-1134">Transmembrane beta strand</keyword>
<dbReference type="SUPFAM" id="SSF56935">
    <property type="entry name" value="Porins"/>
    <property type="match status" value="1"/>
</dbReference>
<dbReference type="GO" id="GO:0015344">
    <property type="term" value="F:siderophore uptake transmembrane transporter activity"/>
    <property type="evidence" value="ECO:0007669"/>
    <property type="project" value="TreeGrafter"/>
</dbReference>
<accession>A0A840LC52</accession>
<dbReference type="AlphaFoldDB" id="A0A840LC52"/>
<dbReference type="InterPro" id="IPR012910">
    <property type="entry name" value="Plug_dom"/>
</dbReference>
<dbReference type="Gene3D" id="3.55.50.30">
    <property type="match status" value="1"/>
</dbReference>
<reference evidence="17 18" key="1">
    <citation type="submission" date="2020-08" db="EMBL/GenBank/DDBJ databases">
        <title>Functional genomics of gut bacteria from endangered species of beetles.</title>
        <authorList>
            <person name="Carlos-Shanley C."/>
        </authorList>
    </citation>
    <scope>NUCLEOTIDE SEQUENCE [LARGE SCALE GENOMIC DNA]</scope>
    <source>
        <strain evidence="17 18">S00239</strain>
    </source>
</reference>
<dbReference type="InterPro" id="IPR039426">
    <property type="entry name" value="TonB-dep_rcpt-like"/>
</dbReference>
<feature type="region of interest" description="Disordered" evidence="14">
    <location>
        <begin position="120"/>
        <end position="152"/>
    </location>
</feature>
<dbReference type="PANTHER" id="PTHR32552">
    <property type="entry name" value="FERRICHROME IRON RECEPTOR-RELATED"/>
    <property type="match status" value="1"/>
</dbReference>
<dbReference type="PANTHER" id="PTHR32552:SF82">
    <property type="entry name" value="FCUA PROTEIN"/>
    <property type="match status" value="1"/>
</dbReference>
<feature type="compositionally biased region" description="Low complexity" evidence="14">
    <location>
        <begin position="120"/>
        <end position="139"/>
    </location>
</feature>
<keyword evidence="7" id="KW-0408">Iron</keyword>
<dbReference type="InterPro" id="IPR036942">
    <property type="entry name" value="Beta-barrel_TonB_sf"/>
</dbReference>
<evidence type="ECO:0000256" key="5">
    <source>
        <dbReference type="ARBA" id="ARBA00022496"/>
    </source>
</evidence>
<gene>
    <name evidence="17" type="ORF">HNP55_004288</name>
</gene>
<dbReference type="Proteomes" id="UP000562027">
    <property type="component" value="Unassembled WGS sequence"/>
</dbReference>
<comment type="similarity">
    <text evidence="2 12 13">Belongs to the TonB-dependent receptor family.</text>
</comment>
<dbReference type="InterPro" id="IPR010105">
    <property type="entry name" value="TonB_sidphr_rcpt"/>
</dbReference>
<protein>
    <submittedName>
        <fullName evidence="17">Iron complex outermembrane receptor protein</fullName>
    </submittedName>
</protein>
<keyword evidence="10 17" id="KW-0675">Receptor</keyword>
<evidence type="ECO:0000256" key="8">
    <source>
        <dbReference type="ARBA" id="ARBA00023077"/>
    </source>
</evidence>
<organism evidence="17 18">
    <name type="scientific">Roseateles oligotrophus</name>
    <dbReference type="NCBI Taxonomy" id="1769250"/>
    <lineage>
        <taxon>Bacteria</taxon>
        <taxon>Pseudomonadati</taxon>
        <taxon>Pseudomonadota</taxon>
        <taxon>Betaproteobacteria</taxon>
        <taxon>Burkholderiales</taxon>
        <taxon>Sphaerotilaceae</taxon>
        <taxon>Roseateles</taxon>
    </lineage>
</organism>
<keyword evidence="9 12" id="KW-0472">Membrane</keyword>
<dbReference type="EMBL" id="JACHLP010000011">
    <property type="protein sequence ID" value="MBB4845736.1"/>
    <property type="molecule type" value="Genomic_DNA"/>
</dbReference>
<evidence type="ECO:0000259" key="16">
    <source>
        <dbReference type="SMART" id="SM00965"/>
    </source>
</evidence>
<name>A0A840LC52_9BURK</name>
<evidence type="ECO:0000256" key="7">
    <source>
        <dbReference type="ARBA" id="ARBA00023004"/>
    </source>
</evidence>
<evidence type="ECO:0000256" key="12">
    <source>
        <dbReference type="PROSITE-ProRule" id="PRU01360"/>
    </source>
</evidence>
<keyword evidence="8 13" id="KW-0798">TonB box</keyword>
<dbReference type="CDD" id="cd01347">
    <property type="entry name" value="ligand_gated_channel"/>
    <property type="match status" value="1"/>
</dbReference>
<proteinExistence type="inferred from homology"/>
<dbReference type="NCBIfam" id="TIGR01783">
    <property type="entry name" value="TonB-siderophor"/>
    <property type="match status" value="1"/>
</dbReference>
<keyword evidence="15" id="KW-0732">Signal</keyword>
<evidence type="ECO:0000256" key="9">
    <source>
        <dbReference type="ARBA" id="ARBA00023136"/>
    </source>
</evidence>
<dbReference type="Pfam" id="PF07660">
    <property type="entry name" value="STN"/>
    <property type="match status" value="1"/>
</dbReference>
<evidence type="ECO:0000256" key="10">
    <source>
        <dbReference type="ARBA" id="ARBA00023170"/>
    </source>
</evidence>
<dbReference type="Gene3D" id="2.40.170.20">
    <property type="entry name" value="TonB-dependent receptor, beta-barrel domain"/>
    <property type="match status" value="1"/>
</dbReference>
<comment type="caution">
    <text evidence="17">The sequence shown here is derived from an EMBL/GenBank/DDBJ whole genome shotgun (WGS) entry which is preliminary data.</text>
</comment>
<keyword evidence="18" id="KW-1185">Reference proteome</keyword>
<evidence type="ECO:0000313" key="17">
    <source>
        <dbReference type="EMBL" id="MBB4845736.1"/>
    </source>
</evidence>
<dbReference type="PROSITE" id="PS52016">
    <property type="entry name" value="TONB_DEPENDENT_REC_3"/>
    <property type="match status" value="1"/>
</dbReference>
<dbReference type="InterPro" id="IPR000531">
    <property type="entry name" value="Beta-barrel_TonB"/>
</dbReference>
<evidence type="ECO:0000256" key="11">
    <source>
        <dbReference type="ARBA" id="ARBA00023237"/>
    </source>
</evidence>
<dbReference type="GO" id="GO:0009279">
    <property type="term" value="C:cell outer membrane"/>
    <property type="evidence" value="ECO:0007669"/>
    <property type="project" value="UniProtKB-SubCell"/>
</dbReference>
<evidence type="ECO:0000256" key="2">
    <source>
        <dbReference type="ARBA" id="ARBA00009810"/>
    </source>
</evidence>
<comment type="subcellular location">
    <subcellularLocation>
        <location evidence="1 12">Cell outer membrane</location>
        <topology evidence="1 12">Multi-pass membrane protein</topology>
    </subcellularLocation>
</comment>
<evidence type="ECO:0000256" key="4">
    <source>
        <dbReference type="ARBA" id="ARBA00022452"/>
    </source>
</evidence>
<evidence type="ECO:0000256" key="6">
    <source>
        <dbReference type="ARBA" id="ARBA00022692"/>
    </source>
</evidence>
<dbReference type="Pfam" id="PF00593">
    <property type="entry name" value="TonB_dep_Rec_b-barrel"/>
    <property type="match status" value="1"/>
</dbReference>
<feature type="domain" description="Secretin/TonB short N-terminal" evidence="16">
    <location>
        <begin position="62"/>
        <end position="113"/>
    </location>
</feature>
<evidence type="ECO:0000256" key="13">
    <source>
        <dbReference type="RuleBase" id="RU003357"/>
    </source>
</evidence>
<dbReference type="GO" id="GO:0015891">
    <property type="term" value="P:siderophore transport"/>
    <property type="evidence" value="ECO:0007669"/>
    <property type="project" value="InterPro"/>
</dbReference>
<dbReference type="SMART" id="SM00965">
    <property type="entry name" value="STN"/>
    <property type="match status" value="1"/>
</dbReference>
<keyword evidence="6 12" id="KW-0812">Transmembrane</keyword>
<dbReference type="Gene3D" id="2.170.130.10">
    <property type="entry name" value="TonB-dependent receptor, plug domain"/>
    <property type="match status" value="1"/>
</dbReference>
<dbReference type="InterPro" id="IPR011662">
    <property type="entry name" value="Secretin/TonB_short_N"/>
</dbReference>
<evidence type="ECO:0000256" key="3">
    <source>
        <dbReference type="ARBA" id="ARBA00022448"/>
    </source>
</evidence>
<keyword evidence="5" id="KW-0406">Ion transport</keyword>
<sequence>MKKHQTSPRLLSRLALHSALLGLSLLGAQSGAIAQTAPAVRHDIPATSLEAALQRYARSTGINLSYDAALLAGRQSQALQGSYTPAAGLAALLAGSGLQAQAQPGGGFVLRPAVAQAAPPPATLAARPAATPARPASTPEPEPQAALPLVRVSGTADRQAQRELGYRARTQASAGFGEQALLDTPFQVSVVTAELMRDQQSRSLADVARLDASAVVGAPDTGWYDRISLRGFSIREAYRDGLRISDQAQVPLDNKAAVEFVKGLSALRYGFSTPGGVINYMVKRPTEAPLSRAGLSLNGFGGLALHTDLSRRFGVDQSLGLRLNASLEHERHEVAEQRGPRRFVSAALDWLPRPDLRVELEGEFQQRELGGNYGLGPDAFAPGVDSQALLARLDRKAYRGQSWSTYPSRTSAGSARLSFALNDNWRLQAAAQVQRIRRAQYGMWVSSESLQANGDLQLEHYISEQQLRGGEAMTMRLDGTFHTAALSHQLTLGLERTREIQFEPAVFWATLGRSNLFNPVRYPKPSFAPEQADDWDNRNITDSVFLNDTISWGSDWQLNVGLRQLRPRFENFKRDGSLKAAPFKRSAFTPSLSLAYKPAAHLSIYANYVQGLEGGGTAPTDQDIVNKGEVMPALRSHQQEIGFKAELGAGSLFSAALFNIDKGLERRSEAKRWVQDGRQVHRGVEASLSGTVRPGLRLVSSLAWLDAKTVKGEDPSIVGKRPTDVPKLQANVLADWQLPGLPGWSLNAGAFHKGSRAITADNRLSLPAYTRFDAGLRYAGPLAGVESTVRLNVQNLGDKRYFETGYAFGLPRTLLLSVDLEW</sequence>